<dbReference type="InterPro" id="IPR027417">
    <property type="entry name" value="P-loop_NTPase"/>
</dbReference>
<feature type="compositionally biased region" description="Low complexity" evidence="1">
    <location>
        <begin position="345"/>
        <end position="364"/>
    </location>
</feature>
<feature type="compositionally biased region" description="Low complexity" evidence="1">
    <location>
        <begin position="1207"/>
        <end position="1237"/>
    </location>
</feature>
<feature type="compositionally biased region" description="Low complexity" evidence="1">
    <location>
        <begin position="285"/>
        <end position="315"/>
    </location>
</feature>
<feature type="region of interest" description="Disordered" evidence="1">
    <location>
        <begin position="337"/>
        <end position="377"/>
    </location>
</feature>
<feature type="compositionally biased region" description="Gly residues" evidence="1">
    <location>
        <begin position="1238"/>
        <end position="1247"/>
    </location>
</feature>
<comment type="caution">
    <text evidence="3">The sequence shown here is derived from an EMBL/GenBank/DDBJ whole genome shotgun (WGS) entry which is preliminary data.</text>
</comment>
<proteinExistence type="predicted"/>
<dbReference type="Proteomes" id="UP000612055">
    <property type="component" value="Unassembled WGS sequence"/>
</dbReference>
<evidence type="ECO:0000313" key="4">
    <source>
        <dbReference type="Proteomes" id="UP000612055"/>
    </source>
</evidence>
<feature type="region of interest" description="Disordered" evidence="1">
    <location>
        <begin position="601"/>
        <end position="690"/>
    </location>
</feature>
<dbReference type="Gene3D" id="3.40.50.300">
    <property type="entry name" value="P-loop containing nucleotide triphosphate hydrolases"/>
    <property type="match status" value="1"/>
</dbReference>
<gene>
    <name evidence="3" type="ORF">HYH03_013338</name>
</gene>
<evidence type="ECO:0000259" key="2">
    <source>
        <dbReference type="Pfam" id="PF24564"/>
    </source>
</evidence>
<feature type="domain" description="DUF7605" evidence="2">
    <location>
        <begin position="937"/>
        <end position="1109"/>
    </location>
</feature>
<name>A0A835XR37_9CHLO</name>
<sequence>MRLFSNGSSPGTLADGSTFDTLAVSSQAFVLAAEGKPRALSVELARNGTAARATLLVRSVAAWKRGEDGAITRLRMAVGIELQVGDELILASASVVAPPEDAKLAFAVTDDSSGDAGPDSAPEQAETRPPAPLRAMDVDQPSTHAQPGPNHEQPLSGQTLQQPLPAALPSPPPAAAPPSPIRQPSPPPPERTPLPRTASDIREGRAPLVKGEPLEAPTGILAGTQLPSALGPAPVPQPIPGPAPSPAVAPTPAPAPKPAPARDDHTPAPGTAPAPKPEARLTPSAGPTPAAAIKPAATPATGPASTAPKSAAKGPGALMEDVREVLQGMGAVLKLQGASSGNGQGPSDAGPAAAGAGGAEAAAAEGEDDPSDLAAPKLAGPEMLSQWQGEWSGLLGKCSNPKALIGFLGGTGAGKSSLINGLLGEENIYCMRATTACVILVEYSEDRAYEAAIECLTEEEWAAQRLQALEDMRGDDGLVGIICGESGVDEATLHNNARAAQDTLEAVCGRDMVRSLGGLRVNACVAKLQGVANEVTRLLGTTVRIRETKKAVFRSAVGRYVDSSHCKTAARRLDRLQRDARFIRRRVGELCEAQGLELPEELGELMEGVPEVEDEREEEVAEHEEEEEGQQEGEQDEEMEERRDEDEDDEDLYLQEDDEDGGREPPAHAAGEQHGAGDKRKRAAGEDDDMLPVSKRAAKIAGMETVAELMSELVKVAADVRKTCVRHAQLVKEAGEAAAAHALAAQEVPPLLLRVRSICAAARNAYVKKRMQQDYREGMVEVAKAAGGDNAAAAKFARKGSALPVFCVSTRDALTLEGRVRSEDRASTFERVAQTELPLLREHIRAVATAAHEKAQSEVAGQVLKWGNSAGRALLSQRVEGSADAADAMRAACGEQLKALERTLTGILDEQLGSLRYELLTESLCPSLEAGGELANEQAPATANGWFGSMHWCTYITAIRKEGDFKSPKRGPIDFNGDLAGPILDRVALCWNELFNSRLGEVLESAKLQLLEAVDAFCGAIATAAERCGLDSGPVVDLCIQVRQDAERLLDARLGPLATHVTETAIELSSNVVKPAVKGMLRPTYSAASQDCGPGSVARRRAMLESAVKELATTRQFKAAAGALERKVMLLLDHVDKTLRRALPAMARAAKTRLALLWDEAPASYAQRYRAAAALRDLLEKLRAACDRAKHTLGGETCDLPEPPVASPQAARAEAAAEAAAGEAQDAGAPGAAAQGPESGGEGGSRGGCEPMQEDEDEGRGTEEGEGAPGTATEAAEQRGSHCDSATEGCVGKPEMEGAGVEAREALATCAASGLEEGAATAVHMELELGPLAGV</sequence>
<dbReference type="Pfam" id="PF24564">
    <property type="entry name" value="DUF7605"/>
    <property type="match status" value="1"/>
</dbReference>
<feature type="compositionally biased region" description="Pro residues" evidence="1">
    <location>
        <begin position="166"/>
        <end position="192"/>
    </location>
</feature>
<protein>
    <recommendedName>
        <fullName evidence="2">DUF7605 domain-containing protein</fullName>
    </recommendedName>
</protein>
<evidence type="ECO:0000313" key="3">
    <source>
        <dbReference type="EMBL" id="KAG2488032.1"/>
    </source>
</evidence>
<dbReference type="SUPFAM" id="SSF52540">
    <property type="entry name" value="P-loop containing nucleoside triphosphate hydrolases"/>
    <property type="match status" value="1"/>
</dbReference>
<dbReference type="OrthoDB" id="6161916at2759"/>
<feature type="compositionally biased region" description="Low complexity" evidence="1">
    <location>
        <begin position="110"/>
        <end position="122"/>
    </location>
</feature>
<dbReference type="EMBL" id="JAEHOE010000088">
    <property type="protein sequence ID" value="KAG2488032.1"/>
    <property type="molecule type" value="Genomic_DNA"/>
</dbReference>
<keyword evidence="4" id="KW-1185">Reference proteome</keyword>
<feature type="compositionally biased region" description="Acidic residues" evidence="1">
    <location>
        <begin position="601"/>
        <end position="661"/>
    </location>
</feature>
<evidence type="ECO:0000256" key="1">
    <source>
        <dbReference type="SAM" id="MobiDB-lite"/>
    </source>
</evidence>
<accession>A0A835XR37</accession>
<dbReference type="InterPro" id="IPR056024">
    <property type="entry name" value="DUF7605"/>
</dbReference>
<organism evidence="3 4">
    <name type="scientific">Edaphochlamys debaryana</name>
    <dbReference type="NCBI Taxonomy" id="47281"/>
    <lineage>
        <taxon>Eukaryota</taxon>
        <taxon>Viridiplantae</taxon>
        <taxon>Chlorophyta</taxon>
        <taxon>core chlorophytes</taxon>
        <taxon>Chlorophyceae</taxon>
        <taxon>CS clade</taxon>
        <taxon>Chlamydomonadales</taxon>
        <taxon>Chlamydomonadales incertae sedis</taxon>
        <taxon>Edaphochlamys</taxon>
    </lineage>
</organism>
<feature type="region of interest" description="Disordered" evidence="1">
    <location>
        <begin position="109"/>
        <end position="315"/>
    </location>
</feature>
<reference evidence="3" key="1">
    <citation type="journal article" date="2020" name="bioRxiv">
        <title>Comparative genomics of Chlamydomonas.</title>
        <authorList>
            <person name="Craig R.J."/>
            <person name="Hasan A.R."/>
            <person name="Ness R.W."/>
            <person name="Keightley P.D."/>
        </authorList>
    </citation>
    <scope>NUCLEOTIDE SEQUENCE</scope>
    <source>
        <strain evidence="3">CCAP 11/70</strain>
    </source>
</reference>
<dbReference type="PANTHER" id="PTHR36681">
    <property type="entry name" value="NUCLEAR GTPASE, GERMINAL CENTER-ASSOCIATED, TANDEM DUPLICATE 3"/>
    <property type="match status" value="1"/>
</dbReference>
<feature type="compositionally biased region" description="Pro residues" evidence="1">
    <location>
        <begin position="233"/>
        <end position="259"/>
    </location>
</feature>
<feature type="region of interest" description="Disordered" evidence="1">
    <location>
        <begin position="1193"/>
        <end position="1291"/>
    </location>
</feature>
<dbReference type="PANTHER" id="PTHR36681:SF3">
    <property type="entry name" value="NUCLEAR GTPASE, GERMINAL CENTER-ASSOCIATED, TANDEM DUPLICATE 3"/>
    <property type="match status" value="1"/>
</dbReference>